<evidence type="ECO:0000313" key="2">
    <source>
        <dbReference type="Proteomes" id="UP000607645"/>
    </source>
</evidence>
<sequence length="120" mass="13367">MNGDGKLSCWNYDAVETSCRDDPLKDGTMVRQYDVGTGPNRYSHLYTLYRCQAGGEMTELSHMFIHEYTYCDGAAPSTIYGIDGEEVDEAVFSARFEALVTSQLPDRSAWTRVQTGADMG</sequence>
<dbReference type="AlphaFoldDB" id="A0A8J6J3Z7"/>
<name>A0A8J6J3Z7_9FIRM</name>
<proteinExistence type="predicted"/>
<dbReference type="EMBL" id="JACOPQ010000001">
    <property type="protein sequence ID" value="MBC5735772.1"/>
    <property type="molecule type" value="Genomic_DNA"/>
</dbReference>
<comment type="caution">
    <text evidence="1">The sequence shown here is derived from an EMBL/GenBank/DDBJ whole genome shotgun (WGS) entry which is preliminary data.</text>
</comment>
<keyword evidence="2" id="KW-1185">Reference proteome</keyword>
<evidence type="ECO:0000313" key="1">
    <source>
        <dbReference type="EMBL" id="MBC5735772.1"/>
    </source>
</evidence>
<gene>
    <name evidence="1" type="ORF">H8S62_01940</name>
</gene>
<protein>
    <submittedName>
        <fullName evidence="1">Uncharacterized protein</fullName>
    </submittedName>
</protein>
<dbReference type="RefSeq" id="WP_186918305.1">
    <property type="nucleotide sequence ID" value="NZ_JACOPQ010000001.1"/>
</dbReference>
<organism evidence="1 2">
    <name type="scientific">Lawsonibacter faecis</name>
    <dbReference type="NCBI Taxonomy" id="2763052"/>
    <lineage>
        <taxon>Bacteria</taxon>
        <taxon>Bacillati</taxon>
        <taxon>Bacillota</taxon>
        <taxon>Clostridia</taxon>
        <taxon>Eubacteriales</taxon>
        <taxon>Oscillospiraceae</taxon>
        <taxon>Lawsonibacter</taxon>
    </lineage>
</organism>
<reference evidence="1" key="1">
    <citation type="submission" date="2020-08" db="EMBL/GenBank/DDBJ databases">
        <title>Genome public.</title>
        <authorList>
            <person name="Liu C."/>
            <person name="Sun Q."/>
        </authorList>
    </citation>
    <scope>NUCLEOTIDE SEQUENCE</scope>
    <source>
        <strain evidence="1">NSJ-52</strain>
    </source>
</reference>
<accession>A0A8J6J3Z7</accession>
<dbReference type="Proteomes" id="UP000607645">
    <property type="component" value="Unassembled WGS sequence"/>
</dbReference>